<proteinExistence type="predicted"/>
<evidence type="ECO:0000256" key="1">
    <source>
        <dbReference type="SAM" id="MobiDB-lite"/>
    </source>
</evidence>
<dbReference type="AlphaFoldDB" id="A0A0C3LX44"/>
<feature type="region of interest" description="Disordered" evidence="1">
    <location>
        <begin position="269"/>
        <end position="322"/>
    </location>
</feature>
<feature type="compositionally biased region" description="Acidic residues" evidence="1">
    <location>
        <begin position="552"/>
        <end position="574"/>
    </location>
</feature>
<dbReference type="OrthoDB" id="3243310at2759"/>
<feature type="compositionally biased region" description="Polar residues" evidence="1">
    <location>
        <begin position="280"/>
        <end position="290"/>
    </location>
</feature>
<reference evidence="2 3" key="1">
    <citation type="submission" date="2014-04" db="EMBL/GenBank/DDBJ databases">
        <authorList>
            <consortium name="DOE Joint Genome Institute"/>
            <person name="Kuo A."/>
            <person name="Girlanda M."/>
            <person name="Perotto S."/>
            <person name="Kohler A."/>
            <person name="Nagy L.G."/>
            <person name="Floudas D."/>
            <person name="Copeland A."/>
            <person name="Barry K.W."/>
            <person name="Cichocki N."/>
            <person name="Veneault-Fourrey C."/>
            <person name="LaButti K."/>
            <person name="Lindquist E.A."/>
            <person name="Lipzen A."/>
            <person name="Lundell T."/>
            <person name="Morin E."/>
            <person name="Murat C."/>
            <person name="Sun H."/>
            <person name="Tunlid A."/>
            <person name="Henrissat B."/>
            <person name="Grigoriev I.V."/>
            <person name="Hibbett D.S."/>
            <person name="Martin F."/>
            <person name="Nordberg H.P."/>
            <person name="Cantor M.N."/>
            <person name="Hua S.X."/>
        </authorList>
    </citation>
    <scope>NUCLEOTIDE SEQUENCE [LARGE SCALE GENOMIC DNA]</scope>
    <source>
        <strain evidence="2 3">MUT 4182</strain>
    </source>
</reference>
<dbReference type="HOGENOM" id="CLU_368893_0_0_1"/>
<feature type="region of interest" description="Disordered" evidence="1">
    <location>
        <begin position="1"/>
        <end position="219"/>
    </location>
</feature>
<gene>
    <name evidence="2" type="ORF">M407DRAFT_205285</name>
</gene>
<feature type="compositionally biased region" description="Polar residues" evidence="1">
    <location>
        <begin position="491"/>
        <end position="502"/>
    </location>
</feature>
<feature type="compositionally biased region" description="Basic and acidic residues" evidence="1">
    <location>
        <begin position="531"/>
        <end position="540"/>
    </location>
</feature>
<keyword evidence="3" id="KW-1185">Reference proteome</keyword>
<feature type="compositionally biased region" description="Polar residues" evidence="1">
    <location>
        <begin position="303"/>
        <end position="317"/>
    </location>
</feature>
<dbReference type="STRING" id="1051891.A0A0C3LX44"/>
<feature type="compositionally biased region" description="Polar residues" evidence="1">
    <location>
        <begin position="350"/>
        <end position="362"/>
    </location>
</feature>
<dbReference type="Proteomes" id="UP000054248">
    <property type="component" value="Unassembled WGS sequence"/>
</dbReference>
<feature type="region of interest" description="Disordered" evidence="1">
    <location>
        <begin position="337"/>
        <end position="579"/>
    </location>
</feature>
<evidence type="ECO:0000313" key="2">
    <source>
        <dbReference type="EMBL" id="KIO25992.1"/>
    </source>
</evidence>
<dbReference type="EMBL" id="KN823031">
    <property type="protein sequence ID" value="KIO25992.1"/>
    <property type="molecule type" value="Genomic_DNA"/>
</dbReference>
<protein>
    <submittedName>
        <fullName evidence="2">Uncharacterized protein</fullName>
    </submittedName>
</protein>
<accession>A0A0C3LX44</accession>
<name>A0A0C3LX44_9AGAM</name>
<evidence type="ECO:0000313" key="3">
    <source>
        <dbReference type="Proteomes" id="UP000054248"/>
    </source>
</evidence>
<feature type="compositionally biased region" description="Low complexity" evidence="1">
    <location>
        <begin position="695"/>
        <end position="712"/>
    </location>
</feature>
<reference evidence="3" key="2">
    <citation type="submission" date="2015-01" db="EMBL/GenBank/DDBJ databases">
        <title>Evolutionary Origins and Diversification of the Mycorrhizal Mutualists.</title>
        <authorList>
            <consortium name="DOE Joint Genome Institute"/>
            <consortium name="Mycorrhizal Genomics Consortium"/>
            <person name="Kohler A."/>
            <person name="Kuo A."/>
            <person name="Nagy L.G."/>
            <person name="Floudas D."/>
            <person name="Copeland A."/>
            <person name="Barry K.W."/>
            <person name="Cichocki N."/>
            <person name="Veneault-Fourrey C."/>
            <person name="LaButti K."/>
            <person name="Lindquist E.A."/>
            <person name="Lipzen A."/>
            <person name="Lundell T."/>
            <person name="Morin E."/>
            <person name="Murat C."/>
            <person name="Riley R."/>
            <person name="Ohm R."/>
            <person name="Sun H."/>
            <person name="Tunlid A."/>
            <person name="Henrissat B."/>
            <person name="Grigoriev I.V."/>
            <person name="Hibbett D.S."/>
            <person name="Martin F."/>
        </authorList>
    </citation>
    <scope>NUCLEOTIDE SEQUENCE [LARGE SCALE GENOMIC DNA]</scope>
    <source>
        <strain evidence="3">MUT 4182</strain>
    </source>
</reference>
<feature type="compositionally biased region" description="Pro residues" evidence="1">
    <location>
        <begin position="103"/>
        <end position="112"/>
    </location>
</feature>
<feature type="compositionally biased region" description="Pro residues" evidence="1">
    <location>
        <begin position="1"/>
        <end position="13"/>
    </location>
</feature>
<feature type="region of interest" description="Disordered" evidence="1">
    <location>
        <begin position="688"/>
        <end position="721"/>
    </location>
</feature>
<feature type="compositionally biased region" description="Polar residues" evidence="1">
    <location>
        <begin position="26"/>
        <end position="38"/>
    </location>
</feature>
<feature type="compositionally biased region" description="Basic residues" evidence="1">
    <location>
        <begin position="463"/>
        <end position="474"/>
    </location>
</feature>
<sequence length="755" mass="81231">MPQPQPQVQPPQPQVQTQAMPRPSLYPSQPASAVSGTGSHIRAQPPRSFPVLQEFEEVDEVVVPQQKPAGRPQQTHSSSQPPPARWVSQSRERERSPEQVRAPSPPPAPPVQHAPIPLFSPQSVQAGQPAVLRDNSPRRDSSTPSPPVPLRINPDAGNRRAPEDDLEPAEPSSDSFTPKSPNVALPADHGHAYTNNNFGRLGSHNRMPQGAPYTPVDPYASYGGSLQHALFAMQMGGMPPPRGPLASYNNYGSREAYPSLAGAAAVLTSKPESPYPAPPLNNNVNGSSSKLGPGGYAEGSADSGGSYNYDSSQSSQPWEGPEQISYAEFVEWQRKMYSNRPDAPIPPTPQSYASPQQSSNPQGFGGDQRHGLNGNRETDGKGSQASNGHGFGNVPAYGNGYGPGGVLDPSMIPDRYIPSALSSYLSSPMMHNPFLPRFPPPQSLVSSPSHIPVDLGPAPLGPRRLHKKKSKRQLRGSGSGTSKGGASTSAPKTSSKLNQVQKPPTPPPAEEFPRVESTVPKDTSSEESDTDDTKKGESTRKAPPPNGPVVSETEEEDDDDDEIWLDESSEDELDAEYHSRYIQNPSKRKRKWEQKWDTMVRLFREIDRTTDSPMILLAAPSTLPEPKTHVLTSRIIQRDSSKYMAHARTATQSFGEIVRLRKKEKADAAAAERARRAAGFEQQLAQIPFLGPRWDSGSAPDSGGRGSSSPGSAGFGPTLGGLEKLQDLPNLAAGGEDGLKQALSVALDSLKQMHL</sequence>
<organism evidence="2 3">
    <name type="scientific">Tulasnella calospora MUT 4182</name>
    <dbReference type="NCBI Taxonomy" id="1051891"/>
    <lineage>
        <taxon>Eukaryota</taxon>
        <taxon>Fungi</taxon>
        <taxon>Dikarya</taxon>
        <taxon>Basidiomycota</taxon>
        <taxon>Agaricomycotina</taxon>
        <taxon>Agaricomycetes</taxon>
        <taxon>Cantharellales</taxon>
        <taxon>Tulasnellaceae</taxon>
        <taxon>Tulasnella</taxon>
    </lineage>
</organism>